<dbReference type="AlphaFoldDB" id="A0A0F9LM62"/>
<sequence length="227" mass="24668">MTDVHRFEEPRRVNSVLAAGYSEKRRLKVNAAAVQTSEVFTGGGLDDLTPGGTFSGIRSHLYKVVVSTAAGTDKFIYFRDGVQISADAGVAMTGAGQTLDNGVTITFAATTGHTLAEFWEFEATITTDRHKIEPDSLAHHLRLSLDQKVWYKWFASYSEPVAANLPTQTATADGQLIQSQILPAAQAITIAIPWGLVGNVKQAGTLKDLYFIIEKHTIDAVMQITEL</sequence>
<organism evidence="1">
    <name type="scientific">marine sediment metagenome</name>
    <dbReference type="NCBI Taxonomy" id="412755"/>
    <lineage>
        <taxon>unclassified sequences</taxon>
        <taxon>metagenomes</taxon>
        <taxon>ecological metagenomes</taxon>
    </lineage>
</organism>
<reference evidence="1" key="1">
    <citation type="journal article" date="2015" name="Nature">
        <title>Complex archaea that bridge the gap between prokaryotes and eukaryotes.</title>
        <authorList>
            <person name="Spang A."/>
            <person name="Saw J.H."/>
            <person name="Jorgensen S.L."/>
            <person name="Zaremba-Niedzwiedzka K."/>
            <person name="Martijn J."/>
            <person name="Lind A.E."/>
            <person name="van Eijk R."/>
            <person name="Schleper C."/>
            <person name="Guy L."/>
            <person name="Ettema T.J."/>
        </authorList>
    </citation>
    <scope>NUCLEOTIDE SEQUENCE</scope>
</reference>
<dbReference type="EMBL" id="LAZR01010728">
    <property type="protein sequence ID" value="KKM65415.1"/>
    <property type="molecule type" value="Genomic_DNA"/>
</dbReference>
<name>A0A0F9LM62_9ZZZZ</name>
<accession>A0A0F9LM62</accession>
<comment type="caution">
    <text evidence="1">The sequence shown here is derived from an EMBL/GenBank/DDBJ whole genome shotgun (WGS) entry which is preliminary data.</text>
</comment>
<proteinExistence type="predicted"/>
<protein>
    <submittedName>
        <fullName evidence="1">Uncharacterized protein</fullName>
    </submittedName>
</protein>
<evidence type="ECO:0000313" key="1">
    <source>
        <dbReference type="EMBL" id="KKM65415.1"/>
    </source>
</evidence>
<gene>
    <name evidence="1" type="ORF">LCGC14_1491520</name>
</gene>